<dbReference type="NCBIfam" id="TIGR03197">
    <property type="entry name" value="MnmC_Cterm"/>
    <property type="match status" value="1"/>
</dbReference>
<sequence>MTFPPPLAPLAVLAHPVLDWSDQAAPHSRHFGDVYFSRQSGQAETEHVFLKGNDLPGRFAAWQETRPFVVGETGFGTGLNMLCAAACFHDHAPPDTRLHLVSTERFPLQRDDLARALSAWPALTHLARPLIDQWPLPVGGVHRLWLDERVILDLHFGDSVERLARLDGKVDAWFLDGFAPAKNPEMWQPALLKAMAAASRPGATFSTFTCAGVVKRGLSAAGFAWRKAPGFGRKREMLRGEIERPPQDDFRHDTPWFVPPPARRARHVAVIGAGVAGASVAHALARRGISVTLLDRTAPGAGASGNDQGALYVKLAAQTNLQSRFYLAGLQHSRRWLAQLDPERTLWRDCGVLQLATNYREARRQARFLANHPLPASLVEGVDAATASARSGIRLEHGGLDYPNAGWVRPRAICQRLAAAPGIMFRRGTVECLVSNDRGWQLVLANGERLEADHVVIANAAQASRFAQSEAFPLQVVRGQITQIELDGKATPELKRVVCAGGYVPPPLDGRLIVGASFRPNDSGQELRDEEHAANLAELAKTLPAYFEALQQADVELDPTRLQGRVALRAASPDKTPYAGPVPIAKRWHEDYAMLAKDARRTPATPGAHHPGLWISTAHGSRGFASAPLCAEIIASRLCDEPLPLERELVDHLHPGRRLIRELITSQ</sequence>
<dbReference type="GO" id="GO:0002097">
    <property type="term" value="P:tRNA wobble base modification"/>
    <property type="evidence" value="ECO:0007669"/>
    <property type="project" value="UniProtKB-UniRule"/>
</dbReference>
<dbReference type="InterPro" id="IPR008471">
    <property type="entry name" value="MnmC-like_methylTransf"/>
</dbReference>
<dbReference type="PANTHER" id="PTHR13847">
    <property type="entry name" value="SARCOSINE DEHYDROGENASE-RELATED"/>
    <property type="match status" value="1"/>
</dbReference>
<evidence type="ECO:0000256" key="4">
    <source>
        <dbReference type="ARBA" id="ARBA00022679"/>
    </source>
</evidence>
<keyword evidence="4 10" id="KW-0808">Transferase</keyword>
<keyword evidence="5 10" id="KW-0949">S-adenosyl-L-methionine</keyword>
<comment type="catalytic activity">
    <reaction evidence="10">
        <text>5-aminomethyl-2-thiouridine(34) in tRNA + S-adenosyl-L-methionine = 5-methylaminomethyl-2-thiouridine(34) in tRNA + S-adenosyl-L-homocysteine + H(+)</text>
        <dbReference type="Rhea" id="RHEA:19569"/>
        <dbReference type="Rhea" id="RHEA-COMP:10195"/>
        <dbReference type="Rhea" id="RHEA-COMP:10197"/>
        <dbReference type="ChEBI" id="CHEBI:15378"/>
        <dbReference type="ChEBI" id="CHEBI:57856"/>
        <dbReference type="ChEBI" id="CHEBI:59789"/>
        <dbReference type="ChEBI" id="CHEBI:74454"/>
        <dbReference type="ChEBI" id="CHEBI:74455"/>
        <dbReference type="EC" id="2.1.1.61"/>
    </reaction>
</comment>
<evidence type="ECO:0000259" key="12">
    <source>
        <dbReference type="Pfam" id="PF05430"/>
    </source>
</evidence>
<dbReference type="RefSeq" id="WP_147182988.1">
    <property type="nucleotide sequence ID" value="NZ_CP042382.1"/>
</dbReference>
<dbReference type="PANTHER" id="PTHR13847:SF283">
    <property type="entry name" value="TRNA 5-METHYLAMINOMETHYL-2-THIOURIDINE BIOSYNTHESIS BIFUNCTIONAL PROTEIN MNMC"/>
    <property type="match status" value="1"/>
</dbReference>
<evidence type="ECO:0000256" key="7">
    <source>
        <dbReference type="ARBA" id="ARBA00022827"/>
    </source>
</evidence>
<evidence type="ECO:0000313" key="13">
    <source>
        <dbReference type="EMBL" id="QEA37916.1"/>
    </source>
</evidence>
<dbReference type="Pfam" id="PF01266">
    <property type="entry name" value="DAO"/>
    <property type="match status" value="1"/>
</dbReference>
<accession>A0A5B8SME3</accession>
<dbReference type="OrthoDB" id="9786494at2"/>
<evidence type="ECO:0000256" key="3">
    <source>
        <dbReference type="ARBA" id="ARBA00022630"/>
    </source>
</evidence>
<keyword evidence="8 10" id="KW-0560">Oxidoreductase</keyword>
<evidence type="ECO:0000259" key="11">
    <source>
        <dbReference type="Pfam" id="PF01266"/>
    </source>
</evidence>
<evidence type="ECO:0000256" key="9">
    <source>
        <dbReference type="ARBA" id="ARBA00023268"/>
    </source>
</evidence>
<dbReference type="Gene3D" id="3.30.9.10">
    <property type="entry name" value="D-Amino Acid Oxidase, subunit A, domain 2"/>
    <property type="match status" value="1"/>
</dbReference>
<dbReference type="EC" id="1.5.-.-" evidence="10"/>
<dbReference type="EMBL" id="CP042382">
    <property type="protein sequence ID" value="QEA37916.1"/>
    <property type="molecule type" value="Genomic_DNA"/>
</dbReference>
<dbReference type="GO" id="GO:0050660">
    <property type="term" value="F:flavin adenine dinucleotide binding"/>
    <property type="evidence" value="ECO:0007669"/>
    <property type="project" value="UniProtKB-UniRule"/>
</dbReference>
<evidence type="ECO:0000313" key="14">
    <source>
        <dbReference type="Proteomes" id="UP000321272"/>
    </source>
</evidence>
<dbReference type="GO" id="GO:0004808">
    <property type="term" value="F:tRNA (5-methylaminomethyl-2-thiouridylate)(34)-methyltransferase activity"/>
    <property type="evidence" value="ECO:0007669"/>
    <property type="project" value="UniProtKB-EC"/>
</dbReference>
<evidence type="ECO:0000256" key="10">
    <source>
        <dbReference type="HAMAP-Rule" id="MF_01102"/>
    </source>
</evidence>
<dbReference type="InterPro" id="IPR023032">
    <property type="entry name" value="tRNA_MAMT_biosynth_bifunc_MnmC"/>
</dbReference>
<protein>
    <recommendedName>
        <fullName evidence="10">tRNA 5-methylaminomethyl-2-thiouridine biosynthesis bifunctional protein MnmC</fullName>
        <shortName evidence="10">tRNA mnm(5)s(2)U biosynthesis bifunctional protein</shortName>
    </recommendedName>
    <domain>
        <recommendedName>
            <fullName evidence="10">tRNA (mnm(5)s(2)U34)-methyltransferase</fullName>
            <ecNumber evidence="10">2.1.1.61</ecNumber>
        </recommendedName>
    </domain>
    <domain>
        <recommendedName>
            <fullName evidence="10">FAD-dependent cmnm(5)s(2)U34 oxidoreductase</fullName>
            <ecNumber evidence="10">1.5.-.-</ecNumber>
        </recommendedName>
    </domain>
</protein>
<dbReference type="AlphaFoldDB" id="A0A5B8SME3"/>
<evidence type="ECO:0000256" key="2">
    <source>
        <dbReference type="ARBA" id="ARBA00022603"/>
    </source>
</evidence>
<keyword evidence="7 10" id="KW-0274">FAD</keyword>
<keyword evidence="9 10" id="KW-0511">Multifunctional enzyme</keyword>
<comment type="similarity">
    <text evidence="10">In the N-terminal section; belongs to the methyltransferase superfamily. tRNA (mnm(5)s(2)U34)-methyltransferase family.</text>
</comment>
<keyword evidence="6 10" id="KW-0819">tRNA processing</keyword>
<dbReference type="NCBIfam" id="NF033855">
    <property type="entry name" value="tRNA_MNMC2"/>
    <property type="match status" value="1"/>
</dbReference>
<evidence type="ECO:0000256" key="1">
    <source>
        <dbReference type="ARBA" id="ARBA00022490"/>
    </source>
</evidence>
<dbReference type="GO" id="GO:0032259">
    <property type="term" value="P:methylation"/>
    <property type="evidence" value="ECO:0007669"/>
    <property type="project" value="UniProtKB-KW"/>
</dbReference>
<feature type="region of interest" description="FAD-dependent cmnm(5)s(2)U34 oxidoreductase" evidence="10">
    <location>
        <begin position="271"/>
        <end position="667"/>
    </location>
</feature>
<dbReference type="Pfam" id="PF05430">
    <property type="entry name" value="Methyltransf_30"/>
    <property type="match status" value="1"/>
</dbReference>
<keyword evidence="14" id="KW-1185">Reference proteome</keyword>
<reference evidence="13 14" key="1">
    <citation type="submission" date="2019-06" db="EMBL/GenBank/DDBJ databases">
        <title>Genome analyses of bacteria isolated from kimchi.</title>
        <authorList>
            <person name="Lee S."/>
            <person name="Ahn S."/>
            <person name="Roh S."/>
        </authorList>
    </citation>
    <scope>NUCLEOTIDE SEQUENCE [LARGE SCALE GENOMIC DNA]</scope>
    <source>
        <strain evidence="13 14">CBA4606</strain>
    </source>
</reference>
<feature type="domain" description="MnmC-like methyltransferase" evidence="12">
    <location>
        <begin position="123"/>
        <end position="241"/>
    </location>
</feature>
<dbReference type="KEGG" id="paur:FGL86_01735"/>
<dbReference type="InterPro" id="IPR036188">
    <property type="entry name" value="FAD/NAD-bd_sf"/>
</dbReference>
<dbReference type="HAMAP" id="MF_01102">
    <property type="entry name" value="MnmC"/>
    <property type="match status" value="1"/>
</dbReference>
<dbReference type="GO" id="GO:0016645">
    <property type="term" value="F:oxidoreductase activity, acting on the CH-NH group of donors"/>
    <property type="evidence" value="ECO:0007669"/>
    <property type="project" value="InterPro"/>
</dbReference>
<proteinExistence type="inferred from homology"/>
<comment type="similarity">
    <text evidence="10">In the C-terminal section; belongs to the DAO family.</text>
</comment>
<feature type="domain" description="FAD dependent oxidoreductase" evidence="11">
    <location>
        <begin position="267"/>
        <end position="636"/>
    </location>
</feature>
<keyword evidence="2 10" id="KW-0489">Methyltransferase</keyword>
<dbReference type="SUPFAM" id="SSF54373">
    <property type="entry name" value="FAD-linked reductases, C-terminal domain"/>
    <property type="match status" value="1"/>
</dbReference>
<dbReference type="InterPro" id="IPR017610">
    <property type="entry name" value="tRNA_S-uridine_synth_MnmC_C"/>
</dbReference>
<dbReference type="NCBIfam" id="NF002481">
    <property type="entry name" value="PRK01747.1-2"/>
    <property type="match status" value="1"/>
</dbReference>
<comment type="function">
    <text evidence="10">Catalyzes the last two steps in the biosynthesis of 5-methylaminomethyl-2-thiouridine (mnm(5)s(2)U) at the wobble position (U34) in tRNA. Catalyzes the FAD-dependent demodification of cmnm(5)s(2)U34 to nm(5)s(2)U34, followed by the transfer of a methyl group from S-adenosyl-L-methionine to nm(5)s(2)U34, to form mnm(5)s(2)U34.</text>
</comment>
<comment type="subcellular location">
    <subcellularLocation>
        <location evidence="10">Cytoplasm</location>
    </subcellularLocation>
</comment>
<dbReference type="Gene3D" id="3.50.50.60">
    <property type="entry name" value="FAD/NAD(P)-binding domain"/>
    <property type="match status" value="1"/>
</dbReference>
<dbReference type="Proteomes" id="UP000321272">
    <property type="component" value="Chromosome"/>
</dbReference>
<gene>
    <name evidence="10 13" type="primary">mnmC</name>
    <name evidence="13" type="ORF">FGL86_01735</name>
</gene>
<dbReference type="SUPFAM" id="SSF51905">
    <property type="entry name" value="FAD/NAD(P)-binding domain"/>
    <property type="match status" value="1"/>
</dbReference>
<evidence type="ECO:0000256" key="6">
    <source>
        <dbReference type="ARBA" id="ARBA00022694"/>
    </source>
</evidence>
<feature type="region of interest" description="tRNA (mnm(5)s(2)U34)-methyltransferase" evidence="10">
    <location>
        <begin position="1"/>
        <end position="243"/>
    </location>
</feature>
<organism evidence="13 14">
    <name type="scientific">Pistricoccus aurantiacus</name>
    <dbReference type="NCBI Taxonomy" id="1883414"/>
    <lineage>
        <taxon>Bacteria</taxon>
        <taxon>Pseudomonadati</taxon>
        <taxon>Pseudomonadota</taxon>
        <taxon>Gammaproteobacteria</taxon>
        <taxon>Oceanospirillales</taxon>
        <taxon>Halomonadaceae</taxon>
        <taxon>Pistricoccus</taxon>
    </lineage>
</organism>
<keyword evidence="3 10" id="KW-0285">Flavoprotein</keyword>
<dbReference type="Gene3D" id="3.40.50.150">
    <property type="entry name" value="Vaccinia Virus protein VP39"/>
    <property type="match status" value="1"/>
</dbReference>
<dbReference type="GO" id="GO:0005737">
    <property type="term" value="C:cytoplasm"/>
    <property type="evidence" value="ECO:0007669"/>
    <property type="project" value="UniProtKB-SubCell"/>
</dbReference>
<evidence type="ECO:0000256" key="8">
    <source>
        <dbReference type="ARBA" id="ARBA00023002"/>
    </source>
</evidence>
<keyword evidence="1 10" id="KW-0963">Cytoplasm</keyword>
<comment type="cofactor">
    <cofactor evidence="10">
        <name>FAD</name>
        <dbReference type="ChEBI" id="CHEBI:57692"/>
    </cofactor>
</comment>
<dbReference type="SUPFAM" id="SSF53335">
    <property type="entry name" value="S-adenosyl-L-methionine-dependent methyltransferases"/>
    <property type="match status" value="1"/>
</dbReference>
<name>A0A5B8SME3_9GAMM</name>
<dbReference type="InterPro" id="IPR047785">
    <property type="entry name" value="tRNA_MNMC2"/>
</dbReference>
<evidence type="ECO:0000256" key="5">
    <source>
        <dbReference type="ARBA" id="ARBA00022691"/>
    </source>
</evidence>
<dbReference type="InterPro" id="IPR006076">
    <property type="entry name" value="FAD-dep_OxRdtase"/>
</dbReference>
<dbReference type="EC" id="2.1.1.61" evidence="10"/>
<dbReference type="InterPro" id="IPR029063">
    <property type="entry name" value="SAM-dependent_MTases_sf"/>
</dbReference>